<evidence type="ECO:0000313" key="1">
    <source>
        <dbReference type="EMBL" id="PIN05528.1"/>
    </source>
</evidence>
<proteinExistence type="predicted"/>
<reference evidence="2" key="1">
    <citation type="journal article" date="2018" name="Gigascience">
        <title>Genome assembly of the Pink Ipe (Handroanthus impetiginosus, Bignoniaceae), a highly valued, ecologically keystone Neotropical timber forest tree.</title>
        <authorList>
            <person name="Silva-Junior O.B."/>
            <person name="Grattapaglia D."/>
            <person name="Novaes E."/>
            <person name="Collevatti R.G."/>
        </authorList>
    </citation>
    <scope>NUCLEOTIDE SEQUENCE [LARGE SCALE GENOMIC DNA]</scope>
    <source>
        <strain evidence="2">cv. UFG-1</strain>
    </source>
</reference>
<dbReference type="STRING" id="429701.A0A2G9GJU9"/>
<dbReference type="EMBL" id="NKXS01004738">
    <property type="protein sequence ID" value="PIN05528.1"/>
    <property type="molecule type" value="Genomic_DNA"/>
</dbReference>
<dbReference type="Proteomes" id="UP000231279">
    <property type="component" value="Unassembled WGS sequence"/>
</dbReference>
<comment type="caution">
    <text evidence="1">The sequence shown here is derived from an EMBL/GenBank/DDBJ whole genome shotgun (WGS) entry which is preliminary data.</text>
</comment>
<dbReference type="Pfam" id="PF01803">
    <property type="entry name" value="LIM_bind"/>
    <property type="match status" value="1"/>
</dbReference>
<sequence>MKDCVEDKKQEKLLPAVLHGGQQQNNQSTTFDQLKHQTKFQLLLNSVKRSLDQKSTKNQNDRQQIYLTENQGPVGAQQSQKQLVSPKPALYPMAASAYGRKQAESQEMASIGEEIEGKVLPEKSGVDSAYKPGRGIQRLNQYMSQLNNVPKHNHIQFWRTLVAEFFAPYSKIRWCVSSYRNIKQISNLFKLPWQCNMCNVKPCCGFHIIEELLPRLYKIKYEYHGSCGRIFLHYPEAAEESEHEQARITCNGQFHVVFPPDLRICSWEFCTQHHEEYIRRTSAFPQESELFILALMNIWIANTRNLYTWRFISSAYQMVEALGTPFTSQIGVAKLYERCQQVLD</sequence>
<name>A0A2G9GJU9_9LAMI</name>
<gene>
    <name evidence="1" type="ORF">CDL12_21931</name>
</gene>
<dbReference type="AlphaFoldDB" id="A0A2G9GJU9"/>
<evidence type="ECO:0000313" key="2">
    <source>
        <dbReference type="Proteomes" id="UP000231279"/>
    </source>
</evidence>
<keyword evidence="2" id="KW-1185">Reference proteome</keyword>
<dbReference type="OrthoDB" id="913653at2759"/>
<organism evidence="1 2">
    <name type="scientific">Handroanthus impetiginosus</name>
    <dbReference type="NCBI Taxonomy" id="429701"/>
    <lineage>
        <taxon>Eukaryota</taxon>
        <taxon>Viridiplantae</taxon>
        <taxon>Streptophyta</taxon>
        <taxon>Embryophyta</taxon>
        <taxon>Tracheophyta</taxon>
        <taxon>Spermatophyta</taxon>
        <taxon>Magnoliopsida</taxon>
        <taxon>eudicotyledons</taxon>
        <taxon>Gunneridae</taxon>
        <taxon>Pentapetalae</taxon>
        <taxon>asterids</taxon>
        <taxon>lamiids</taxon>
        <taxon>Lamiales</taxon>
        <taxon>Bignoniaceae</taxon>
        <taxon>Crescentiina</taxon>
        <taxon>Tabebuia alliance</taxon>
        <taxon>Handroanthus</taxon>
    </lineage>
</organism>
<accession>A0A2G9GJU9</accession>
<dbReference type="InterPro" id="IPR029005">
    <property type="entry name" value="LIM-bd/SEUSS"/>
</dbReference>
<dbReference type="PANTHER" id="PTHR10378">
    <property type="entry name" value="LIM DOMAIN-BINDING PROTEIN"/>
    <property type="match status" value="1"/>
</dbReference>
<protein>
    <submittedName>
        <fullName evidence="1">Uncharacterized protein</fullName>
    </submittedName>
</protein>